<name>A0A6I3KIS2_9HYPH</name>
<evidence type="ECO:0000313" key="7">
    <source>
        <dbReference type="EMBL" id="MTD93617.1"/>
    </source>
</evidence>
<evidence type="ECO:0000313" key="8">
    <source>
        <dbReference type="Proteomes" id="UP000440694"/>
    </source>
</evidence>
<dbReference type="EMBL" id="WMBQ01000001">
    <property type="protein sequence ID" value="MTD93617.1"/>
    <property type="molecule type" value="Genomic_DNA"/>
</dbReference>
<comment type="caution">
    <text evidence="7">The sequence shown here is derived from an EMBL/GenBank/DDBJ whole genome shotgun (WGS) entry which is preliminary data.</text>
</comment>
<evidence type="ECO:0000256" key="1">
    <source>
        <dbReference type="ARBA" id="ARBA00003236"/>
    </source>
</evidence>
<evidence type="ECO:0000256" key="3">
    <source>
        <dbReference type="ARBA" id="ARBA00020071"/>
    </source>
</evidence>
<keyword evidence="8" id="KW-1185">Reference proteome</keyword>
<proteinExistence type="inferred from homology"/>
<evidence type="ECO:0000256" key="4">
    <source>
        <dbReference type="ARBA" id="ARBA00022729"/>
    </source>
</evidence>
<dbReference type="Pfam" id="PF01522">
    <property type="entry name" value="Polysacc_deac_1"/>
    <property type="match status" value="1"/>
</dbReference>
<evidence type="ECO:0000256" key="5">
    <source>
        <dbReference type="ARBA" id="ARBA00032976"/>
    </source>
</evidence>
<protein>
    <recommendedName>
        <fullName evidence="3">Chitooligosaccharide deacetylase</fullName>
    </recommendedName>
    <alternativeName>
        <fullName evidence="5">Nodulation protein B</fullName>
    </alternativeName>
</protein>
<dbReference type="RefSeq" id="WP_154738144.1">
    <property type="nucleotide sequence ID" value="NZ_WMBQ01000001.1"/>
</dbReference>
<dbReference type="AlphaFoldDB" id="A0A6I3KIS2"/>
<dbReference type="GO" id="GO:0016810">
    <property type="term" value="F:hydrolase activity, acting on carbon-nitrogen (but not peptide) bonds"/>
    <property type="evidence" value="ECO:0007669"/>
    <property type="project" value="InterPro"/>
</dbReference>
<sequence>MSRRSTTLLKTALAAVHYSGAGSLLAPYTRGAGVIFMLHHVDPAPPQAFEPNRILKVTPDFLDVVVREVIEAGFDIIPLDDIRGRLEHPEGERPFACFTLDDGYRDNRDYAYPIFRRYDAPFAIYVPSDFADGRGDLWWLTFEKVLRAAPQITLAMRGETRHFRLATPDEKYAAFHEIYWWLRGLPEAQARAMVSELAQAYNIDPATVHAGLVMNWDELRELAKDPLVTIGAHTQGHYALAKLSEADARNEMAESVARIERELGRPCRHFSYPYGCAKSAGPREFRIAEELGIETAVTTQKGLLYPEHAHELTALPRLSLNGDFQDIRYVKALMSGVPFAVMNTLKRYAGAGAAP</sequence>
<dbReference type="Proteomes" id="UP000440694">
    <property type="component" value="Unassembled WGS sequence"/>
</dbReference>
<dbReference type="Gene3D" id="3.20.20.370">
    <property type="entry name" value="Glycoside hydrolase/deacetylase"/>
    <property type="match status" value="1"/>
</dbReference>
<dbReference type="CDD" id="cd10968">
    <property type="entry name" value="CE4_Mlr8448_like_5s"/>
    <property type="match status" value="1"/>
</dbReference>
<reference evidence="7 8" key="1">
    <citation type="submission" date="2019-11" db="EMBL/GenBank/DDBJ databases">
        <title>Identification of a novel strain.</title>
        <authorList>
            <person name="Xu Q."/>
            <person name="Wang G."/>
        </authorList>
    </citation>
    <scope>NUCLEOTIDE SEQUENCE [LARGE SCALE GENOMIC DNA]</scope>
    <source>
        <strain evidence="8">xq</strain>
    </source>
</reference>
<feature type="domain" description="NodB homology" evidence="6">
    <location>
        <begin position="214"/>
        <end position="279"/>
    </location>
</feature>
<gene>
    <name evidence="7" type="ORF">GIW81_04625</name>
</gene>
<dbReference type="PANTHER" id="PTHR34216">
    <property type="match status" value="1"/>
</dbReference>
<dbReference type="InterPro" id="IPR011330">
    <property type="entry name" value="Glyco_hydro/deAcase_b/a-brl"/>
</dbReference>
<organism evidence="7 8">
    <name type="scientific">Hyphomicrobium album</name>
    <dbReference type="NCBI Taxonomy" id="2665159"/>
    <lineage>
        <taxon>Bacteria</taxon>
        <taxon>Pseudomonadati</taxon>
        <taxon>Pseudomonadota</taxon>
        <taxon>Alphaproteobacteria</taxon>
        <taxon>Hyphomicrobiales</taxon>
        <taxon>Hyphomicrobiaceae</taxon>
        <taxon>Hyphomicrobium</taxon>
    </lineage>
</organism>
<dbReference type="InterPro" id="IPR002509">
    <property type="entry name" value="NODB_dom"/>
</dbReference>
<comment type="function">
    <text evidence="1">Is involved in generating a small heat-stable compound (Nod), an acylated oligomer of N-acetylglucosamine, that stimulates mitosis in various plant protoplasts.</text>
</comment>
<accession>A0A6I3KIS2</accession>
<keyword evidence="4" id="KW-0732">Signal</keyword>
<dbReference type="GO" id="GO:0005975">
    <property type="term" value="P:carbohydrate metabolic process"/>
    <property type="evidence" value="ECO:0007669"/>
    <property type="project" value="InterPro"/>
</dbReference>
<evidence type="ECO:0000256" key="2">
    <source>
        <dbReference type="ARBA" id="ARBA00010973"/>
    </source>
</evidence>
<evidence type="ECO:0000259" key="6">
    <source>
        <dbReference type="Pfam" id="PF01522"/>
    </source>
</evidence>
<dbReference type="PANTHER" id="PTHR34216:SF7">
    <property type="entry name" value="POLY-BETA-1,6-N-ACETYL-D-GLUCOSAMINE N-DEACETYLASE"/>
    <property type="match status" value="1"/>
</dbReference>
<dbReference type="SUPFAM" id="SSF88713">
    <property type="entry name" value="Glycoside hydrolase/deacetylase"/>
    <property type="match status" value="1"/>
</dbReference>
<dbReference type="InterPro" id="IPR051398">
    <property type="entry name" value="Polysacch_Deacetylase"/>
</dbReference>
<comment type="similarity">
    <text evidence="2">Belongs to the polysaccharide deacetylase family.</text>
</comment>